<proteinExistence type="predicted"/>
<dbReference type="PROSITE" id="PS00778">
    <property type="entry name" value="HIS_ACID_PHOSPHAT_2"/>
    <property type="match status" value="1"/>
</dbReference>
<protein>
    <submittedName>
        <fullName evidence="1">4-phytase/acid phosphatase</fullName>
    </submittedName>
</protein>
<accession>A0A2T4YTA2</accession>
<dbReference type="EMBL" id="PZZN01000001">
    <property type="protein sequence ID" value="PTM47043.1"/>
    <property type="molecule type" value="Genomic_DNA"/>
</dbReference>
<dbReference type="PROSITE" id="PS00616">
    <property type="entry name" value="HIS_ACID_PHOSPHAT_1"/>
    <property type="match status" value="1"/>
</dbReference>
<dbReference type="Pfam" id="PF00328">
    <property type="entry name" value="His_Phos_2"/>
    <property type="match status" value="1"/>
</dbReference>
<sequence>MIPAAATLVWSATTQRAMPRLKPGALAILGVAAGLLLGHVALAAPKRALVVERAVLVMRHGIRAPLDGEVPPNTRTGAPWPRWPVAESRITAHGVRALERVAAYDRRLLAAHGLLTAKGCPGAGVRIRSNTSDRTIASGRAYADGFAPGCTLDVEHQPLGTVDPTFEPLRARATAFDPAAAIVSINRDTGGMAALARRHRAALTRLDQVLGCSPTPRGCLSADTPAVTASADGHDLVLAGPIRAASGIAQVLLLQEVEGLPRTSVGWGRVDPATLKQFGALHAALFAVFTRPPYMAAHQTAVLGRDVLASLSAGGPRLTVLMGHDTNVTALAAALRLDLTAPGYATNDVPPGGALLFERLRDVPTGARFVRASYRTQSPATLRALGRSASVVALEIPKCAGPLCSAATFERLLASRLAPLQPAVRPLKQSR</sequence>
<dbReference type="InterPro" id="IPR000560">
    <property type="entry name" value="His_Pase_clade-2"/>
</dbReference>
<dbReference type="AlphaFoldDB" id="A0A2T4YTA2"/>
<evidence type="ECO:0000313" key="2">
    <source>
        <dbReference type="Proteomes" id="UP000240996"/>
    </source>
</evidence>
<keyword evidence="2" id="KW-1185">Reference proteome</keyword>
<name>A0A2T4YTA2_9SPHN</name>
<dbReference type="Proteomes" id="UP000240996">
    <property type="component" value="Unassembled WGS sequence"/>
</dbReference>
<evidence type="ECO:0000313" key="1">
    <source>
        <dbReference type="EMBL" id="PTM47043.1"/>
    </source>
</evidence>
<dbReference type="InterPro" id="IPR033379">
    <property type="entry name" value="Acid_Pase_AS"/>
</dbReference>
<reference evidence="1 2" key="1">
    <citation type="submission" date="2018-04" db="EMBL/GenBank/DDBJ databases">
        <title>Genomic Encyclopedia of Type Strains, Phase III (KMG-III): the genomes of soil and plant-associated and newly described type strains.</title>
        <authorList>
            <person name="Whitman W."/>
        </authorList>
    </citation>
    <scope>NUCLEOTIDE SEQUENCE [LARGE SCALE GENOMIC DNA]</scope>
    <source>
        <strain evidence="1 2">NW12</strain>
    </source>
</reference>
<dbReference type="InterPro" id="IPR029033">
    <property type="entry name" value="His_PPase_superfam"/>
</dbReference>
<comment type="caution">
    <text evidence="1">The sequence shown here is derived from an EMBL/GenBank/DDBJ whole genome shotgun (WGS) entry which is preliminary data.</text>
</comment>
<dbReference type="Gene3D" id="3.40.50.1240">
    <property type="entry name" value="Phosphoglycerate mutase-like"/>
    <property type="match status" value="2"/>
</dbReference>
<organism evidence="1 2">
    <name type="scientific">Sphingomonas aerolata</name>
    <dbReference type="NCBI Taxonomy" id="185951"/>
    <lineage>
        <taxon>Bacteria</taxon>
        <taxon>Pseudomonadati</taxon>
        <taxon>Pseudomonadota</taxon>
        <taxon>Alphaproteobacteria</taxon>
        <taxon>Sphingomonadales</taxon>
        <taxon>Sphingomonadaceae</taxon>
        <taxon>Sphingomonas</taxon>
    </lineage>
</organism>
<dbReference type="SUPFAM" id="SSF53254">
    <property type="entry name" value="Phosphoglycerate mutase-like"/>
    <property type="match status" value="1"/>
</dbReference>
<dbReference type="RefSeq" id="WP_208620895.1">
    <property type="nucleotide sequence ID" value="NZ_PZZN01000001.1"/>
</dbReference>
<gene>
    <name evidence="1" type="ORF">C8J24_0426</name>
</gene>